<dbReference type="GO" id="GO:0033194">
    <property type="term" value="P:response to hydroperoxide"/>
    <property type="evidence" value="ECO:0007669"/>
    <property type="project" value="TreeGrafter"/>
</dbReference>
<dbReference type="PANTHER" id="PTHR30283:SF4">
    <property type="entry name" value="PEROXIDE STRESS RESISTANCE PROTEIN YAAA"/>
    <property type="match status" value="1"/>
</dbReference>
<proteinExistence type="inferred from homology"/>
<dbReference type="GO" id="GO:0005829">
    <property type="term" value="C:cytosol"/>
    <property type="evidence" value="ECO:0007669"/>
    <property type="project" value="TreeGrafter"/>
</dbReference>
<organism evidence="1">
    <name type="scientific">marine metagenome</name>
    <dbReference type="NCBI Taxonomy" id="408172"/>
    <lineage>
        <taxon>unclassified sequences</taxon>
        <taxon>metagenomes</taxon>
        <taxon>ecological metagenomes</taxon>
    </lineage>
</organism>
<dbReference type="HAMAP" id="MF_00652">
    <property type="entry name" value="UPF0246"/>
    <property type="match status" value="1"/>
</dbReference>
<dbReference type="PANTHER" id="PTHR30283">
    <property type="entry name" value="PEROXIDE STRESS RESPONSE PROTEIN YAAA"/>
    <property type="match status" value="1"/>
</dbReference>
<dbReference type="InterPro" id="IPR005583">
    <property type="entry name" value="YaaA"/>
</dbReference>
<reference evidence="1" key="1">
    <citation type="submission" date="2018-05" db="EMBL/GenBank/DDBJ databases">
        <authorList>
            <person name="Lanie J.A."/>
            <person name="Ng W.-L."/>
            <person name="Kazmierczak K.M."/>
            <person name="Andrzejewski T.M."/>
            <person name="Davidsen T.M."/>
            <person name="Wayne K.J."/>
            <person name="Tettelin H."/>
            <person name="Glass J.I."/>
            <person name="Rusch D."/>
            <person name="Podicherti R."/>
            <person name="Tsui H.-C.T."/>
            <person name="Winkler M.E."/>
        </authorList>
    </citation>
    <scope>NUCLEOTIDE SEQUENCE</scope>
</reference>
<evidence type="ECO:0000313" key="1">
    <source>
        <dbReference type="EMBL" id="SVA44489.1"/>
    </source>
</evidence>
<dbReference type="AlphaFoldDB" id="A0A381VW15"/>
<dbReference type="NCBIfam" id="NF002542">
    <property type="entry name" value="PRK02101.1-3"/>
    <property type="match status" value="1"/>
</dbReference>
<sequence length="257" mass="29475">MLTVLSPAKKLSNECYSDTESPQPPQFLNQSEELVAQLKQMDPVDLMSLMGISENLATLNWERMKSWNKSFKPDNSREAVYSFQGDTYIGLNVDTLDSDDLHFAQDNIRILSGLYGILRPLDLIMPYRLEMGTKLKNRLGNNLYEYWNDTLAQSFNKELKSHDSNIVINCASVEYFKSIDRPALGAKVITPQFKEIKEGKLRMISFFAKRARGMMARFIIQNRIENEKDILAFNLGGYTFDYSLSTPLEPVFTRPQA</sequence>
<accession>A0A381VW15</accession>
<dbReference type="Pfam" id="PF03883">
    <property type="entry name" value="H2O2_YaaD"/>
    <property type="match status" value="1"/>
</dbReference>
<dbReference type="EMBL" id="UINC01009958">
    <property type="protein sequence ID" value="SVA44489.1"/>
    <property type="molecule type" value="Genomic_DNA"/>
</dbReference>
<name>A0A381VW15_9ZZZZ</name>
<gene>
    <name evidence="1" type="ORF">METZ01_LOCUS97343</name>
</gene>
<protein>
    <submittedName>
        <fullName evidence="1">Uncharacterized protein</fullName>
    </submittedName>
</protein>